<organism evidence="1 2">
    <name type="scientific">Rosa chinensis</name>
    <name type="common">China rose</name>
    <dbReference type="NCBI Taxonomy" id="74649"/>
    <lineage>
        <taxon>Eukaryota</taxon>
        <taxon>Viridiplantae</taxon>
        <taxon>Streptophyta</taxon>
        <taxon>Embryophyta</taxon>
        <taxon>Tracheophyta</taxon>
        <taxon>Spermatophyta</taxon>
        <taxon>Magnoliopsida</taxon>
        <taxon>eudicotyledons</taxon>
        <taxon>Gunneridae</taxon>
        <taxon>Pentapetalae</taxon>
        <taxon>rosids</taxon>
        <taxon>fabids</taxon>
        <taxon>Rosales</taxon>
        <taxon>Rosaceae</taxon>
        <taxon>Rosoideae</taxon>
        <taxon>Rosoideae incertae sedis</taxon>
        <taxon>Rosa</taxon>
    </lineage>
</organism>
<evidence type="ECO:0000313" key="1">
    <source>
        <dbReference type="EMBL" id="PRQ59619.1"/>
    </source>
</evidence>
<proteinExistence type="predicted"/>
<protein>
    <submittedName>
        <fullName evidence="1">Putative endopeptidase Clp</fullName>
        <ecNumber evidence="1">3.4.21.92</ecNumber>
    </submittedName>
</protein>
<comment type="caution">
    <text evidence="1">The sequence shown here is derived from an EMBL/GenBank/DDBJ whole genome shotgun (WGS) entry which is preliminary data.</text>
</comment>
<evidence type="ECO:0000313" key="2">
    <source>
        <dbReference type="Proteomes" id="UP000238479"/>
    </source>
</evidence>
<keyword evidence="2" id="KW-1185">Reference proteome</keyword>
<keyword evidence="1" id="KW-0378">Hydrolase</keyword>
<name>A0A2P6SLS1_ROSCH</name>
<dbReference type="STRING" id="74649.A0A2P6SLS1"/>
<sequence>MTATTLFLLPSQFERQTQIKEKREDDDIRSLSFNSHPAIVKSNGLNSTSASSIIDCSTTTRRKGVGLVKASSPTRPTLSSNWDFQFVATTTTSAPRVPRFEELDTTNMLLRQRIIFLGSQVDDMRQI</sequence>
<accession>A0A2P6SLS1</accession>
<dbReference type="EC" id="3.4.21.92" evidence="1"/>
<dbReference type="EMBL" id="PDCK01000039">
    <property type="protein sequence ID" value="PRQ59619.1"/>
    <property type="molecule type" value="Genomic_DNA"/>
</dbReference>
<dbReference type="GO" id="GO:0004252">
    <property type="term" value="F:serine-type endopeptidase activity"/>
    <property type="evidence" value="ECO:0007669"/>
    <property type="project" value="UniProtKB-EC"/>
</dbReference>
<gene>
    <name evidence="1" type="ORF">RchiOBHm_Chr1g0372191</name>
</gene>
<dbReference type="Gramene" id="PRQ59619">
    <property type="protein sequence ID" value="PRQ59619"/>
    <property type="gene ID" value="RchiOBHm_Chr1g0372191"/>
</dbReference>
<reference evidence="1 2" key="1">
    <citation type="journal article" date="2018" name="Nat. Genet.">
        <title>The Rosa genome provides new insights in the design of modern roses.</title>
        <authorList>
            <person name="Bendahmane M."/>
        </authorList>
    </citation>
    <scope>NUCLEOTIDE SEQUENCE [LARGE SCALE GENOMIC DNA]</scope>
    <source>
        <strain evidence="2">cv. Old Blush</strain>
    </source>
</reference>
<dbReference type="Proteomes" id="UP000238479">
    <property type="component" value="Chromosome 1"/>
</dbReference>
<dbReference type="AlphaFoldDB" id="A0A2P6SLS1"/>